<dbReference type="Pfam" id="PF02230">
    <property type="entry name" value="Abhydrolase_2"/>
    <property type="match status" value="2"/>
</dbReference>
<dbReference type="Proteomes" id="UP000799291">
    <property type="component" value="Unassembled WGS sequence"/>
</dbReference>
<evidence type="ECO:0000313" key="3">
    <source>
        <dbReference type="EMBL" id="KAF2684252.1"/>
    </source>
</evidence>
<feature type="domain" description="Phospholipase/carboxylesterase/thioesterase" evidence="2">
    <location>
        <begin position="212"/>
        <end position="270"/>
    </location>
</feature>
<comment type="similarity">
    <text evidence="1">Belongs to the AB hydrolase superfamily. AB hydrolase 2 family.</text>
</comment>
<keyword evidence="4" id="KW-1185">Reference proteome</keyword>
<dbReference type="InterPro" id="IPR029058">
    <property type="entry name" value="AB_hydrolase_fold"/>
</dbReference>
<evidence type="ECO:0000259" key="2">
    <source>
        <dbReference type="Pfam" id="PF02230"/>
    </source>
</evidence>
<evidence type="ECO:0000313" key="4">
    <source>
        <dbReference type="Proteomes" id="UP000799291"/>
    </source>
</evidence>
<dbReference type="EMBL" id="MU005582">
    <property type="protein sequence ID" value="KAF2684252.1"/>
    <property type="molecule type" value="Genomic_DNA"/>
</dbReference>
<protein>
    <submittedName>
        <fullName evidence="3">Phospholipase/carboxylesterase family protein-like protein</fullName>
    </submittedName>
</protein>
<feature type="domain" description="Phospholipase/carboxylesterase/thioesterase" evidence="2">
    <location>
        <begin position="69"/>
        <end position="169"/>
    </location>
</feature>
<dbReference type="GO" id="GO:0005737">
    <property type="term" value="C:cytoplasm"/>
    <property type="evidence" value="ECO:0007669"/>
    <property type="project" value="TreeGrafter"/>
</dbReference>
<sequence length="283" mass="31378">MSSSTSKPPANSPPLIVPPLQNHKTTLIILHSRGSTAHKFAEPLLTHLASPLSRATTQRPNSPAGSPKSFRYHFPNTRFVFLTAPLRRAVVLKRSLTHQWFDNWSLIQPELKQHLQVPGLRETSAFLHDLLNKEIEVVGADNVVLMGLCQGCAASIVAALLWEGEAFGALVGMWDTGKAGDDSLVEPGDDGEDIFERDCEGSGGGTKFERAWIPVFMGHGTEDDKVPCDIGRLAAEFLRGIDMNVDWKEFEGLGHWYSEDMLRDVIRFIKGLNGWEDSYITKN</sequence>
<dbReference type="InterPro" id="IPR050565">
    <property type="entry name" value="LYPA1-2/EST-like"/>
</dbReference>
<gene>
    <name evidence="3" type="ORF">K458DRAFT_478009</name>
</gene>
<accession>A0A6G1J165</accession>
<name>A0A6G1J165_9PLEO</name>
<dbReference type="InterPro" id="IPR003140">
    <property type="entry name" value="PLipase/COase/thioEstase"/>
</dbReference>
<dbReference type="PANTHER" id="PTHR10655:SF64">
    <property type="entry name" value="PHOSPHOLIPASE_CARBOXYLESTERASE_THIOESTERASE DOMAIN-CONTAINING PROTEIN"/>
    <property type="match status" value="1"/>
</dbReference>
<organism evidence="3 4">
    <name type="scientific">Lentithecium fluviatile CBS 122367</name>
    <dbReference type="NCBI Taxonomy" id="1168545"/>
    <lineage>
        <taxon>Eukaryota</taxon>
        <taxon>Fungi</taxon>
        <taxon>Dikarya</taxon>
        <taxon>Ascomycota</taxon>
        <taxon>Pezizomycotina</taxon>
        <taxon>Dothideomycetes</taxon>
        <taxon>Pleosporomycetidae</taxon>
        <taxon>Pleosporales</taxon>
        <taxon>Massarineae</taxon>
        <taxon>Lentitheciaceae</taxon>
        <taxon>Lentithecium</taxon>
    </lineage>
</organism>
<dbReference type="PANTHER" id="PTHR10655">
    <property type="entry name" value="LYSOPHOSPHOLIPASE-RELATED"/>
    <property type="match status" value="1"/>
</dbReference>
<dbReference type="GO" id="GO:0008474">
    <property type="term" value="F:palmitoyl-(protein) hydrolase activity"/>
    <property type="evidence" value="ECO:0007669"/>
    <property type="project" value="TreeGrafter"/>
</dbReference>
<dbReference type="GO" id="GO:0052689">
    <property type="term" value="F:carboxylic ester hydrolase activity"/>
    <property type="evidence" value="ECO:0007669"/>
    <property type="project" value="TreeGrafter"/>
</dbReference>
<proteinExistence type="inferred from homology"/>
<evidence type="ECO:0000256" key="1">
    <source>
        <dbReference type="ARBA" id="ARBA00006499"/>
    </source>
</evidence>
<dbReference type="AlphaFoldDB" id="A0A6G1J165"/>
<dbReference type="SUPFAM" id="SSF53474">
    <property type="entry name" value="alpha/beta-Hydrolases"/>
    <property type="match status" value="1"/>
</dbReference>
<reference evidence="3" key="1">
    <citation type="journal article" date="2020" name="Stud. Mycol.">
        <title>101 Dothideomycetes genomes: a test case for predicting lifestyles and emergence of pathogens.</title>
        <authorList>
            <person name="Haridas S."/>
            <person name="Albert R."/>
            <person name="Binder M."/>
            <person name="Bloem J."/>
            <person name="Labutti K."/>
            <person name="Salamov A."/>
            <person name="Andreopoulos B."/>
            <person name="Baker S."/>
            <person name="Barry K."/>
            <person name="Bills G."/>
            <person name="Bluhm B."/>
            <person name="Cannon C."/>
            <person name="Castanera R."/>
            <person name="Culley D."/>
            <person name="Daum C."/>
            <person name="Ezra D."/>
            <person name="Gonzalez J."/>
            <person name="Henrissat B."/>
            <person name="Kuo A."/>
            <person name="Liang C."/>
            <person name="Lipzen A."/>
            <person name="Lutzoni F."/>
            <person name="Magnuson J."/>
            <person name="Mondo S."/>
            <person name="Nolan M."/>
            <person name="Ohm R."/>
            <person name="Pangilinan J."/>
            <person name="Park H.-J."/>
            <person name="Ramirez L."/>
            <person name="Alfaro M."/>
            <person name="Sun H."/>
            <person name="Tritt A."/>
            <person name="Yoshinaga Y."/>
            <person name="Zwiers L.-H."/>
            <person name="Turgeon B."/>
            <person name="Goodwin S."/>
            <person name="Spatafora J."/>
            <person name="Crous P."/>
            <person name="Grigoriev I."/>
        </authorList>
    </citation>
    <scope>NUCLEOTIDE SEQUENCE</scope>
    <source>
        <strain evidence="3">CBS 122367</strain>
    </source>
</reference>
<dbReference type="Gene3D" id="3.40.50.1820">
    <property type="entry name" value="alpha/beta hydrolase"/>
    <property type="match status" value="1"/>
</dbReference>
<dbReference type="OrthoDB" id="2418081at2759"/>